<dbReference type="PROSITE" id="PS50093">
    <property type="entry name" value="PKD"/>
    <property type="match status" value="1"/>
</dbReference>
<proteinExistence type="predicted"/>
<dbReference type="Proteomes" id="UP000317982">
    <property type="component" value="Unassembled WGS sequence"/>
</dbReference>
<dbReference type="InterPro" id="IPR000601">
    <property type="entry name" value="PKD_dom"/>
</dbReference>
<reference evidence="2 3" key="1">
    <citation type="submission" date="2019-07" db="EMBL/GenBank/DDBJ databases">
        <title>Cryptosporangium phraense sp. nov., isolated from plant litter.</title>
        <authorList>
            <person name="Suriyachadkun C."/>
        </authorList>
    </citation>
    <scope>NUCLEOTIDE SEQUENCE [LARGE SCALE GENOMIC DNA]</scope>
    <source>
        <strain evidence="2 3">A-T 5661</strain>
    </source>
</reference>
<sequence length="176" mass="18473">MNALCLAAPGGENLGTGVTRLAAEARSRLALPLPAPTLRPLVRFPDARPGGLTGVPVWLWTDPAPWRTPLTRTVRAGTLRATVTAAPVRLTWRPGDGTRIVCRTPGAPLSDPAEGPAGSPDCGHTYRVPGAYRPTIAITWAVIWSGSDGSSGALAPLIVTSTTTYPVRNARPELVR</sequence>
<name>A0A545APM4_9ACTN</name>
<gene>
    <name evidence="2" type="ORF">FL583_20800</name>
</gene>
<keyword evidence="3" id="KW-1185">Reference proteome</keyword>
<organism evidence="2 3">
    <name type="scientific">Cryptosporangium phraense</name>
    <dbReference type="NCBI Taxonomy" id="2593070"/>
    <lineage>
        <taxon>Bacteria</taxon>
        <taxon>Bacillati</taxon>
        <taxon>Actinomycetota</taxon>
        <taxon>Actinomycetes</taxon>
        <taxon>Cryptosporangiales</taxon>
        <taxon>Cryptosporangiaceae</taxon>
        <taxon>Cryptosporangium</taxon>
    </lineage>
</organism>
<evidence type="ECO:0000313" key="2">
    <source>
        <dbReference type="EMBL" id="TQS43278.1"/>
    </source>
</evidence>
<evidence type="ECO:0000313" key="3">
    <source>
        <dbReference type="Proteomes" id="UP000317982"/>
    </source>
</evidence>
<accession>A0A545APM4</accession>
<dbReference type="OrthoDB" id="3742379at2"/>
<dbReference type="EMBL" id="VIRS01000014">
    <property type="protein sequence ID" value="TQS43278.1"/>
    <property type="molecule type" value="Genomic_DNA"/>
</dbReference>
<feature type="domain" description="PKD" evidence="1">
    <location>
        <begin position="78"/>
        <end position="139"/>
    </location>
</feature>
<dbReference type="InParanoid" id="A0A545APM4"/>
<evidence type="ECO:0000259" key="1">
    <source>
        <dbReference type="PROSITE" id="PS50093"/>
    </source>
</evidence>
<dbReference type="AlphaFoldDB" id="A0A545APM4"/>
<comment type="caution">
    <text evidence="2">The sequence shown here is derived from an EMBL/GenBank/DDBJ whole genome shotgun (WGS) entry which is preliminary data.</text>
</comment>
<protein>
    <recommendedName>
        <fullName evidence="1">PKD domain-containing protein</fullName>
    </recommendedName>
</protein>